<evidence type="ECO:0000313" key="1">
    <source>
        <dbReference type="EMBL" id="PZM96299.1"/>
    </source>
</evidence>
<comment type="caution">
    <text evidence="1">The sequence shown here is derived from an EMBL/GenBank/DDBJ whole genome shotgun (WGS) entry which is preliminary data.</text>
</comment>
<proteinExistence type="predicted"/>
<sequence length="32" mass="3309">MPRCSCRQLLTRPPGAVHPRCPVAGGPISPPG</sequence>
<organism evidence="1">
    <name type="scientific">Thermocrispum agreste</name>
    <dbReference type="NCBI Taxonomy" id="37925"/>
    <lineage>
        <taxon>Bacteria</taxon>
        <taxon>Bacillati</taxon>
        <taxon>Actinomycetota</taxon>
        <taxon>Actinomycetes</taxon>
        <taxon>Pseudonocardiales</taxon>
        <taxon>Pseudonocardiaceae</taxon>
        <taxon>Thermocrispum</taxon>
    </lineage>
</organism>
<gene>
    <name evidence="1" type="ORF">DIU77_11010</name>
</gene>
<dbReference type="NCBIfam" id="TIGR01053">
    <property type="entry name" value="LSD1"/>
    <property type="match status" value="1"/>
</dbReference>
<protein>
    <submittedName>
        <fullName evidence="1">Uncharacterized protein</fullName>
    </submittedName>
</protein>
<accession>A0A2W4L5P6</accession>
<name>A0A2W4L5P6_9PSEU</name>
<reference evidence="1" key="1">
    <citation type="submission" date="2018-05" db="EMBL/GenBank/DDBJ databases">
        <authorList>
            <person name="Lanie J.A."/>
            <person name="Ng W.-L."/>
            <person name="Kazmierczak K.M."/>
            <person name="Andrzejewski T.M."/>
            <person name="Davidsen T.M."/>
            <person name="Wayne K.J."/>
            <person name="Tettelin H."/>
            <person name="Glass J.I."/>
            <person name="Rusch D."/>
            <person name="Podicherti R."/>
            <person name="Tsui H.-C.T."/>
            <person name="Winkler M.E."/>
        </authorList>
    </citation>
    <scope>NUCLEOTIDE SEQUENCE</scope>
    <source>
        <strain evidence="1">ZC4RG45</strain>
    </source>
</reference>
<dbReference type="AlphaFoldDB" id="A0A2W4L5P6"/>
<dbReference type="EMBL" id="QGUI01000399">
    <property type="protein sequence ID" value="PZM96299.1"/>
    <property type="molecule type" value="Genomic_DNA"/>
</dbReference>